<protein>
    <recommendedName>
        <fullName evidence="1">Spidroin N-terminal domain-containing protein</fullName>
    </recommendedName>
</protein>
<keyword evidence="3" id="KW-1185">Reference proteome</keyword>
<evidence type="ECO:0000313" key="2">
    <source>
        <dbReference type="EMBL" id="GBM57624.1"/>
    </source>
</evidence>
<sequence length="68" mass="6888">ALLCTNALFVAAGGPTPWDSPNMAEAFMNNFMSGIASSGTFSGDQMGDMQDIAGSGGLGLKIEVANCQ</sequence>
<evidence type="ECO:0000313" key="3">
    <source>
        <dbReference type="Proteomes" id="UP000499080"/>
    </source>
</evidence>
<dbReference type="Pfam" id="PF16763">
    <property type="entry name" value="Spidroin_N"/>
    <property type="match status" value="1"/>
</dbReference>
<dbReference type="AlphaFoldDB" id="A0A4Y2GZW4"/>
<gene>
    <name evidence="2" type="ORF">AVEN_225007_1</name>
</gene>
<dbReference type="Proteomes" id="UP000499080">
    <property type="component" value="Unassembled WGS sequence"/>
</dbReference>
<feature type="non-terminal residue" evidence="2">
    <location>
        <position position="1"/>
    </location>
</feature>
<dbReference type="InterPro" id="IPR038243">
    <property type="entry name" value="Spidroin_N_sf"/>
</dbReference>
<name>A0A4Y2GZW4_ARAVE</name>
<dbReference type="EMBL" id="BGPR01001601">
    <property type="protein sequence ID" value="GBM57624.1"/>
    <property type="molecule type" value="Genomic_DNA"/>
</dbReference>
<evidence type="ECO:0000259" key="1">
    <source>
        <dbReference type="Pfam" id="PF16763"/>
    </source>
</evidence>
<accession>A0A4Y2GZW4</accession>
<comment type="caution">
    <text evidence="2">The sequence shown here is derived from an EMBL/GenBank/DDBJ whole genome shotgun (WGS) entry which is preliminary data.</text>
</comment>
<organism evidence="2 3">
    <name type="scientific">Araneus ventricosus</name>
    <name type="common">Orbweaver spider</name>
    <name type="synonym">Epeira ventricosa</name>
    <dbReference type="NCBI Taxonomy" id="182803"/>
    <lineage>
        <taxon>Eukaryota</taxon>
        <taxon>Metazoa</taxon>
        <taxon>Ecdysozoa</taxon>
        <taxon>Arthropoda</taxon>
        <taxon>Chelicerata</taxon>
        <taxon>Arachnida</taxon>
        <taxon>Araneae</taxon>
        <taxon>Araneomorphae</taxon>
        <taxon>Entelegynae</taxon>
        <taxon>Araneoidea</taxon>
        <taxon>Araneidae</taxon>
        <taxon>Araneus</taxon>
    </lineage>
</organism>
<dbReference type="InterPro" id="IPR031913">
    <property type="entry name" value="Spidroin_N"/>
</dbReference>
<feature type="domain" description="Spidroin N-terminal" evidence="1">
    <location>
        <begin position="17"/>
        <end position="53"/>
    </location>
</feature>
<proteinExistence type="predicted"/>
<dbReference type="Gene3D" id="1.10.274.70">
    <property type="match status" value="1"/>
</dbReference>
<reference evidence="2 3" key="1">
    <citation type="journal article" date="2019" name="Sci. Rep.">
        <title>Orb-weaving spider Araneus ventricosus genome elucidates the spidroin gene catalogue.</title>
        <authorList>
            <person name="Kono N."/>
            <person name="Nakamura H."/>
            <person name="Ohtoshi R."/>
            <person name="Moran D.A.P."/>
            <person name="Shinohara A."/>
            <person name="Yoshida Y."/>
            <person name="Fujiwara M."/>
            <person name="Mori M."/>
            <person name="Tomita M."/>
            <person name="Arakawa K."/>
        </authorList>
    </citation>
    <scope>NUCLEOTIDE SEQUENCE [LARGE SCALE GENOMIC DNA]</scope>
</reference>